<dbReference type="SMART" id="SM00244">
    <property type="entry name" value="PHB"/>
    <property type="match status" value="1"/>
</dbReference>
<sequence>MKQSIKSIVFILAVVILVAMSTYTVNQTEQVIITQFGKPVGDPITTPGLHFKVPFIQRVNSFDKRYLAWDGPMVEMSTKDKTYVQVDTFARWRIQEPMRYYLRLRDERSAQSRLEDILGSETRTAIARHELIEAVCSDKERQPLQDESLGSLTGTGTLGQLRPIKVGRAAIEQEVFDAAAPKLAEFGIELLDVRFKRIHYNQQVLERIYQRMISERLQIAQRFRSEGEGEAARINGNKERDINEIASTAYKRVQEIRGEADAKASEIYAKAYAQKPEAAEFYKFIKSMETYRKIVNGNATLVLSTDSELFALLKRIEQKEQKEH</sequence>
<keyword evidence="3" id="KW-0812">Transmembrane</keyword>
<evidence type="ECO:0000256" key="3">
    <source>
        <dbReference type="ARBA" id="ARBA00022692"/>
    </source>
</evidence>
<evidence type="ECO:0000256" key="1">
    <source>
        <dbReference type="ARBA" id="ARBA00004167"/>
    </source>
</evidence>
<evidence type="ECO:0000313" key="11">
    <source>
        <dbReference type="Proteomes" id="UP000324176"/>
    </source>
</evidence>
<dbReference type="EMBL" id="VNHT01000017">
    <property type="protein sequence ID" value="TYP89357.1"/>
    <property type="molecule type" value="Genomic_DNA"/>
</dbReference>
<organism evidence="8 10">
    <name type="scientific">Nitrosomonas communis</name>
    <dbReference type="NCBI Taxonomy" id="44574"/>
    <lineage>
        <taxon>Bacteria</taxon>
        <taxon>Pseudomonadati</taxon>
        <taxon>Pseudomonadota</taxon>
        <taxon>Betaproteobacteria</taxon>
        <taxon>Nitrosomonadales</taxon>
        <taxon>Nitrosomonadaceae</taxon>
        <taxon>Nitrosomonas</taxon>
    </lineage>
</organism>
<keyword evidence="5" id="KW-0472">Membrane</keyword>
<dbReference type="Gene3D" id="3.30.479.30">
    <property type="entry name" value="Band 7 domain"/>
    <property type="match status" value="1"/>
</dbReference>
<dbReference type="AlphaFoldDB" id="A0A0F7KIH9"/>
<feature type="domain" description="Band 7" evidence="7">
    <location>
        <begin position="20"/>
        <end position="212"/>
    </location>
</feature>
<dbReference type="Proteomes" id="UP000034156">
    <property type="component" value="Chromosome"/>
</dbReference>
<dbReference type="PANTHER" id="PTHR42911">
    <property type="entry name" value="MODULATOR OF FTSH PROTEASE HFLC"/>
    <property type="match status" value="1"/>
</dbReference>
<reference evidence="8 10" key="2">
    <citation type="journal article" date="2016" name="Genome Announc.">
        <title>Genome Sequence of Nitrosomonas communis Strain Nm2, a Mesophilic Ammonia-Oxidizing Bacterium Isolated from Mediterranean Soil.</title>
        <authorList>
            <person name="Kozlowski J.A."/>
            <person name="Kits K.D."/>
            <person name="Stein L.Y."/>
        </authorList>
    </citation>
    <scope>NUCLEOTIDE SEQUENCE [LARGE SCALE GENOMIC DNA]</scope>
    <source>
        <strain evidence="8 10">Nm2</strain>
    </source>
</reference>
<evidence type="ECO:0000313" key="8">
    <source>
        <dbReference type="EMBL" id="AKH38662.1"/>
    </source>
</evidence>
<keyword evidence="4" id="KW-1133">Transmembrane helix</keyword>
<reference evidence="10" key="1">
    <citation type="submission" date="2015-05" db="EMBL/GenBank/DDBJ databases">
        <title>Draft genome of Nitrosomonas communis strain Nm2.</title>
        <authorList>
            <person name="Kozlowski J.A."/>
            <person name="Kits K.D."/>
            <person name="Stein L.Y."/>
        </authorList>
    </citation>
    <scope>NUCLEOTIDE SEQUENCE [LARGE SCALE GENOMIC DNA]</scope>
    <source>
        <strain evidence="10">Nm2</strain>
    </source>
</reference>
<dbReference type="RefSeq" id="WP_046850699.1">
    <property type="nucleotide sequence ID" value="NZ_CP011451.1"/>
</dbReference>
<dbReference type="OrthoDB" id="9812991at2"/>
<keyword evidence="10" id="KW-1185">Reference proteome</keyword>
<dbReference type="SUPFAM" id="SSF117892">
    <property type="entry name" value="Band 7/SPFH domain"/>
    <property type="match status" value="1"/>
</dbReference>
<evidence type="ECO:0000256" key="4">
    <source>
        <dbReference type="ARBA" id="ARBA00022989"/>
    </source>
</evidence>
<dbReference type="GO" id="GO:0008233">
    <property type="term" value="F:peptidase activity"/>
    <property type="evidence" value="ECO:0007669"/>
    <property type="project" value="UniProtKB-KW"/>
</dbReference>
<comment type="similarity">
    <text evidence="2 6">Belongs to the band 7/mec-2 family. HflC subfamily.</text>
</comment>
<comment type="function">
    <text evidence="6">HflC and HflK could regulate a protease.</text>
</comment>
<reference evidence="9 11" key="3">
    <citation type="submission" date="2019-07" db="EMBL/GenBank/DDBJ databases">
        <title>Active sludge and wastewater microbial communities from Klosterneuburg, Austria.</title>
        <authorList>
            <person name="Wagner M."/>
        </authorList>
    </citation>
    <scope>NUCLEOTIDE SEQUENCE [LARGE SCALE GENOMIC DNA]</scope>
    <source>
        <strain evidence="9 11">Nm2</strain>
    </source>
</reference>
<evidence type="ECO:0000256" key="5">
    <source>
        <dbReference type="ARBA" id="ARBA00023136"/>
    </source>
</evidence>
<dbReference type="PATRIC" id="fig|44574.3.peg.3393"/>
<evidence type="ECO:0000313" key="9">
    <source>
        <dbReference type="EMBL" id="TYP89357.1"/>
    </source>
</evidence>
<dbReference type="InterPro" id="IPR001107">
    <property type="entry name" value="Band_7"/>
</dbReference>
<dbReference type="PIRSF" id="PIRSF005651">
    <property type="entry name" value="HflC"/>
    <property type="match status" value="1"/>
</dbReference>
<dbReference type="GO" id="GO:0016020">
    <property type="term" value="C:membrane"/>
    <property type="evidence" value="ECO:0007669"/>
    <property type="project" value="UniProtKB-SubCell"/>
</dbReference>
<keyword evidence="9" id="KW-0378">Hydrolase</keyword>
<name>A0A0F7KIH9_9PROT</name>
<dbReference type="EMBL" id="CP011451">
    <property type="protein sequence ID" value="AKH38662.1"/>
    <property type="molecule type" value="Genomic_DNA"/>
</dbReference>
<proteinExistence type="inferred from homology"/>
<protein>
    <recommendedName>
        <fullName evidence="6">Protein HflC</fullName>
    </recommendedName>
</protein>
<dbReference type="Proteomes" id="UP000324176">
    <property type="component" value="Unassembled WGS sequence"/>
</dbReference>
<evidence type="ECO:0000256" key="6">
    <source>
        <dbReference type="PIRNR" id="PIRNR005651"/>
    </source>
</evidence>
<dbReference type="PANTHER" id="PTHR42911:SF1">
    <property type="entry name" value="MODULATOR OF FTSH PROTEASE HFLC"/>
    <property type="match status" value="1"/>
</dbReference>
<comment type="subcellular location">
    <subcellularLocation>
        <location evidence="1">Membrane</location>
        <topology evidence="1">Single-pass membrane protein</topology>
    </subcellularLocation>
</comment>
<dbReference type="NCBIfam" id="TIGR01932">
    <property type="entry name" value="hflC"/>
    <property type="match status" value="1"/>
</dbReference>
<gene>
    <name evidence="8" type="ORF">AAW31_13970</name>
    <name evidence="9" type="ORF">BCL69_101714</name>
</gene>
<evidence type="ECO:0000259" key="7">
    <source>
        <dbReference type="SMART" id="SM00244"/>
    </source>
</evidence>
<keyword evidence="9" id="KW-0645">Protease</keyword>
<dbReference type="GO" id="GO:0006508">
    <property type="term" value="P:proteolysis"/>
    <property type="evidence" value="ECO:0007669"/>
    <property type="project" value="UniProtKB-KW"/>
</dbReference>
<evidence type="ECO:0000256" key="2">
    <source>
        <dbReference type="ARBA" id="ARBA00007862"/>
    </source>
</evidence>
<dbReference type="Pfam" id="PF01145">
    <property type="entry name" value="Band_7"/>
    <property type="match status" value="1"/>
</dbReference>
<dbReference type="CDD" id="cd03405">
    <property type="entry name" value="SPFH_HflC"/>
    <property type="match status" value="1"/>
</dbReference>
<dbReference type="InterPro" id="IPR036013">
    <property type="entry name" value="Band_7/SPFH_dom_sf"/>
</dbReference>
<evidence type="ECO:0000313" key="10">
    <source>
        <dbReference type="Proteomes" id="UP000034156"/>
    </source>
</evidence>
<dbReference type="KEGG" id="nco:AAW31_13970"/>
<accession>A0A0F7KIH9</accession>
<dbReference type="InterPro" id="IPR010200">
    <property type="entry name" value="HflC"/>
</dbReference>